<protein>
    <submittedName>
        <fullName evidence="1">Uncharacterized protein</fullName>
    </submittedName>
</protein>
<organism evidence="1 2">
    <name type="scientific">Rotaria magnacalcarata</name>
    <dbReference type="NCBI Taxonomy" id="392030"/>
    <lineage>
        <taxon>Eukaryota</taxon>
        <taxon>Metazoa</taxon>
        <taxon>Spiralia</taxon>
        <taxon>Gnathifera</taxon>
        <taxon>Rotifera</taxon>
        <taxon>Eurotatoria</taxon>
        <taxon>Bdelloidea</taxon>
        <taxon>Philodinida</taxon>
        <taxon>Philodinidae</taxon>
        <taxon>Rotaria</taxon>
    </lineage>
</organism>
<dbReference type="Proteomes" id="UP000663866">
    <property type="component" value="Unassembled WGS sequence"/>
</dbReference>
<accession>A0A821A0N9</accession>
<keyword evidence="2" id="KW-1185">Reference proteome</keyword>
<dbReference type="AlphaFoldDB" id="A0A821A0N9"/>
<evidence type="ECO:0000313" key="1">
    <source>
        <dbReference type="EMBL" id="CAF4567487.1"/>
    </source>
</evidence>
<sequence length="154" mass="18444">STDLIRTFCSIAENNFDYDLTQCQQAVDFVSRWLLLIDDKDRQSLESYPNKDVWHLANVCTSFEYEQNDLISMYSAFRIISLISPANSSHDHLFDEEHITRSKLREKFFYSIFNYLWENLNRLNTNDDTWIYAYTFISKYYPSEKVLRSLQLSE</sequence>
<evidence type="ECO:0000313" key="2">
    <source>
        <dbReference type="Proteomes" id="UP000663866"/>
    </source>
</evidence>
<name>A0A821A0N9_9BILA</name>
<feature type="non-terminal residue" evidence="1">
    <location>
        <position position="1"/>
    </location>
</feature>
<reference evidence="1" key="1">
    <citation type="submission" date="2021-02" db="EMBL/GenBank/DDBJ databases">
        <authorList>
            <person name="Nowell W R."/>
        </authorList>
    </citation>
    <scope>NUCLEOTIDE SEQUENCE</scope>
</reference>
<comment type="caution">
    <text evidence="1">The sequence shown here is derived from an EMBL/GenBank/DDBJ whole genome shotgun (WGS) entry which is preliminary data.</text>
</comment>
<proteinExistence type="predicted"/>
<gene>
    <name evidence="1" type="ORF">OVN521_LOCUS43907</name>
</gene>
<dbReference type="EMBL" id="CAJOBG010064567">
    <property type="protein sequence ID" value="CAF4567487.1"/>
    <property type="molecule type" value="Genomic_DNA"/>
</dbReference>
<feature type="non-terminal residue" evidence="1">
    <location>
        <position position="154"/>
    </location>
</feature>